<dbReference type="Gene3D" id="2.70.170.10">
    <property type="entry name" value="Neurotransmitter-gated ion-channel ligand-binding domain"/>
    <property type="match status" value="1"/>
</dbReference>
<evidence type="ECO:0000259" key="3">
    <source>
        <dbReference type="Pfam" id="PF07735"/>
    </source>
</evidence>
<keyword evidence="1" id="KW-0175">Coiled coil</keyword>
<organism evidence="5">
    <name type="scientific">Caenorhabditis brenneri</name>
    <name type="common">Nematode worm</name>
    <dbReference type="NCBI Taxonomy" id="135651"/>
    <lineage>
        <taxon>Eukaryota</taxon>
        <taxon>Metazoa</taxon>
        <taxon>Ecdysozoa</taxon>
        <taxon>Nematoda</taxon>
        <taxon>Chromadorea</taxon>
        <taxon>Rhabditida</taxon>
        <taxon>Rhabditina</taxon>
        <taxon>Rhabditomorpha</taxon>
        <taxon>Rhabditoidea</taxon>
        <taxon>Rhabditidae</taxon>
        <taxon>Peloderinae</taxon>
        <taxon>Caenorhabditis</taxon>
    </lineage>
</organism>
<dbReference type="InterPro" id="IPR006201">
    <property type="entry name" value="Neur_channel"/>
</dbReference>
<sequence length="611" mass="71078">MLALALITVAVAAYDIDCKWKSNISDIEDVAHHKYQVLEECLFYKLTSEADRMQDKSNALMMLPPTVAAGETLEVQVLDGSITEMWMNEVFKEMNINGYLKLSWKDRRLRWNPEEWKTENLRLKSMGRLWSPDINSDKLQTGSQSTDFVNYHDIQSNYNGNVTARLEFRMKAQCVIDYTEYPNDRKHCCFNLQSTLYKRYVKFIMEHGDGHEMLNTKDIRTNWHVDPTWTWIMKLNQENDNRIRLSLTSKRMERTLAWLSRKQPSLSFHLAVKNEQFVLLVFENAKSTLLIIKDETMENQDVERDIQVKASELVSWSNPNRSHIQDYINFSKKVLNIISCNSLELVVITDNLSSQFTRELLAEPDLKIFETLRFYGKRIVGSTLKMFMDWCDTSNSFIFVGPKMPWNYRHNKAFKFSTIGYGDAGWVKIENLFSMRNCENVLLEGNRFSPKDYNRLVKYWINCEHEMFRTLRSDLSRIQMSVVLKDIVYVVNASLGYTFFVVASSAQRQPKVLIIQPYGTFLYFSTLSPEEAMVLGSGAAKSFAREYEVLNVLGKMKSLKDELKLIEEEGTTADTEEMNVKKTRVSAEIAELKDKLIADNVVFRNGKVRVL</sequence>
<dbReference type="HOGENOM" id="CLU_447069_0_0_1"/>
<evidence type="ECO:0000256" key="1">
    <source>
        <dbReference type="SAM" id="Coils"/>
    </source>
</evidence>
<dbReference type="GO" id="GO:0005230">
    <property type="term" value="F:extracellular ligand-gated monoatomic ion channel activity"/>
    <property type="evidence" value="ECO:0007669"/>
    <property type="project" value="InterPro"/>
</dbReference>
<dbReference type="InterPro" id="IPR006202">
    <property type="entry name" value="Neur_chan_lig-bd"/>
</dbReference>
<proteinExistence type="predicted"/>
<dbReference type="AlphaFoldDB" id="G0N790"/>
<evidence type="ECO:0000313" key="5">
    <source>
        <dbReference type="Proteomes" id="UP000008068"/>
    </source>
</evidence>
<dbReference type="Pfam" id="PF07735">
    <property type="entry name" value="FBA_2"/>
    <property type="match status" value="1"/>
</dbReference>
<accession>G0N790</accession>
<dbReference type="InParanoid" id="G0N790"/>
<dbReference type="GO" id="GO:0004888">
    <property type="term" value="F:transmembrane signaling receptor activity"/>
    <property type="evidence" value="ECO:0007669"/>
    <property type="project" value="InterPro"/>
</dbReference>
<dbReference type="SUPFAM" id="SSF63712">
    <property type="entry name" value="Nicotinic receptor ligand binding domain-like"/>
    <property type="match status" value="1"/>
</dbReference>
<keyword evidence="5" id="KW-1185">Reference proteome</keyword>
<feature type="coiled-coil region" evidence="1">
    <location>
        <begin position="549"/>
        <end position="595"/>
    </location>
</feature>
<name>G0N790_CAEBE</name>
<dbReference type="Pfam" id="PF02931">
    <property type="entry name" value="Neur_chan_LBD"/>
    <property type="match status" value="1"/>
</dbReference>
<reference evidence="5" key="1">
    <citation type="submission" date="2011-07" db="EMBL/GenBank/DDBJ databases">
        <authorList>
            <consortium name="Caenorhabditis brenneri Sequencing and Analysis Consortium"/>
            <person name="Wilson R.K."/>
        </authorList>
    </citation>
    <scope>NUCLEOTIDE SEQUENCE [LARGE SCALE GENOMIC DNA]</scope>
    <source>
        <strain evidence="5">PB2801</strain>
    </source>
</reference>
<dbReference type="PANTHER" id="PTHR18945">
    <property type="entry name" value="NEUROTRANSMITTER GATED ION CHANNEL"/>
    <property type="match status" value="1"/>
</dbReference>
<dbReference type="GO" id="GO:0016020">
    <property type="term" value="C:membrane"/>
    <property type="evidence" value="ECO:0007669"/>
    <property type="project" value="InterPro"/>
</dbReference>
<evidence type="ECO:0000313" key="4">
    <source>
        <dbReference type="EMBL" id="EGT54594.1"/>
    </source>
</evidence>
<feature type="domain" description="Neurotransmitter-gated ion-channel ligand-binding" evidence="2">
    <location>
        <begin position="87"/>
        <end position="223"/>
    </location>
</feature>
<protein>
    <recommendedName>
        <fullName evidence="6">F-box associated domain-containing protein</fullName>
    </recommendedName>
</protein>
<dbReference type="InterPro" id="IPR036734">
    <property type="entry name" value="Neur_chan_lig-bd_sf"/>
</dbReference>
<dbReference type="InterPro" id="IPR012885">
    <property type="entry name" value="F-box_Sdz-33"/>
</dbReference>
<dbReference type="FunFam" id="2.70.170.10:FF:000056">
    <property type="entry name" value="Ligand-Gated ion Channel"/>
    <property type="match status" value="1"/>
</dbReference>
<evidence type="ECO:0008006" key="6">
    <source>
        <dbReference type="Google" id="ProtNLM"/>
    </source>
</evidence>
<dbReference type="STRING" id="135651.G0N790"/>
<dbReference type="eggNOG" id="KOG3645">
    <property type="taxonomic scope" value="Eukaryota"/>
</dbReference>
<gene>
    <name evidence="4" type="ORF">CAEBREN_17728</name>
</gene>
<feature type="domain" description="Sdz-33 F-box" evidence="3">
    <location>
        <begin position="416"/>
        <end position="466"/>
    </location>
</feature>
<dbReference type="EMBL" id="GL379846">
    <property type="protein sequence ID" value="EGT54594.1"/>
    <property type="molecule type" value="Genomic_DNA"/>
</dbReference>
<dbReference type="Proteomes" id="UP000008068">
    <property type="component" value="Unassembled WGS sequence"/>
</dbReference>
<evidence type="ECO:0000259" key="2">
    <source>
        <dbReference type="Pfam" id="PF02931"/>
    </source>
</evidence>
<dbReference type="OrthoDB" id="5975154at2759"/>